<proteinExistence type="inferred from homology"/>
<keyword evidence="3" id="KW-0479">Metal-binding</keyword>
<dbReference type="EMBL" id="CP042909">
    <property type="protein sequence ID" value="QJA05752.1"/>
    <property type="molecule type" value="Genomic_DNA"/>
</dbReference>
<gene>
    <name evidence="8" type="ORF">FVE67_02595</name>
</gene>
<dbReference type="Proteomes" id="UP000501253">
    <property type="component" value="Chromosome"/>
</dbReference>
<keyword evidence="4" id="KW-0408">Iron</keyword>
<comment type="similarity">
    <text evidence="1">Belongs to the class-I fumarase family.</text>
</comment>
<evidence type="ECO:0000256" key="6">
    <source>
        <dbReference type="ARBA" id="ARBA00023239"/>
    </source>
</evidence>
<evidence type="ECO:0000256" key="2">
    <source>
        <dbReference type="ARBA" id="ARBA00022485"/>
    </source>
</evidence>
<dbReference type="GO" id="GO:0051539">
    <property type="term" value="F:4 iron, 4 sulfur cluster binding"/>
    <property type="evidence" value="ECO:0007669"/>
    <property type="project" value="UniProtKB-KW"/>
</dbReference>
<dbReference type="PANTHER" id="PTHR30389:SF17">
    <property type="entry name" value="L(+)-TARTRATE DEHYDRATASE SUBUNIT ALPHA-RELATED"/>
    <property type="match status" value="1"/>
</dbReference>
<dbReference type="KEGG" id="tmai:FVE67_02595"/>
<reference evidence="8 9" key="1">
    <citation type="submission" date="2019-08" db="EMBL/GenBank/DDBJ databases">
        <title>Complete genome sequence of Thermosulfurimonas marina SU872T, an anaerobic thermophilic chemolithoautotrophic bacterium isolated from a shallow marine hydrothermal vent.</title>
        <authorList>
            <person name="Allioux M."/>
            <person name="Jebbar M."/>
            <person name="Slobodkina G."/>
            <person name="Slobodkin A."/>
            <person name="Moalic Y."/>
            <person name="Frolova A."/>
            <person name="Shao Z."/>
            <person name="Alain K."/>
        </authorList>
    </citation>
    <scope>NUCLEOTIDE SEQUENCE [LARGE SCALE GENOMIC DNA]</scope>
    <source>
        <strain evidence="8 9">SU872</strain>
    </source>
</reference>
<keyword evidence="5" id="KW-0411">Iron-sulfur</keyword>
<dbReference type="Pfam" id="PF05681">
    <property type="entry name" value="Fumerase"/>
    <property type="match status" value="1"/>
</dbReference>
<evidence type="ECO:0000313" key="8">
    <source>
        <dbReference type="EMBL" id="QJA05752.1"/>
    </source>
</evidence>
<dbReference type="InterPro" id="IPR051208">
    <property type="entry name" value="Class-I_Fumarase/Tartrate_DH"/>
</dbReference>
<dbReference type="EC" id="4.2.1.2" evidence="8"/>
<keyword evidence="6 8" id="KW-0456">Lyase</keyword>
<name>A0A6H1WRD3_9BACT</name>
<evidence type="ECO:0000256" key="5">
    <source>
        <dbReference type="ARBA" id="ARBA00023014"/>
    </source>
</evidence>
<dbReference type="GO" id="GO:0046872">
    <property type="term" value="F:metal ion binding"/>
    <property type="evidence" value="ECO:0007669"/>
    <property type="project" value="UniProtKB-KW"/>
</dbReference>
<accession>A0A6H1WRD3</accession>
<keyword evidence="9" id="KW-1185">Reference proteome</keyword>
<evidence type="ECO:0000256" key="3">
    <source>
        <dbReference type="ARBA" id="ARBA00022723"/>
    </source>
</evidence>
<dbReference type="NCBIfam" id="NF004885">
    <property type="entry name" value="PRK06246.1"/>
    <property type="match status" value="1"/>
</dbReference>
<evidence type="ECO:0000259" key="7">
    <source>
        <dbReference type="Pfam" id="PF05681"/>
    </source>
</evidence>
<feature type="domain" description="Fe-S hydro-lyase tartrate dehydratase alpha-type catalytic" evidence="7">
    <location>
        <begin position="11"/>
        <end position="274"/>
    </location>
</feature>
<evidence type="ECO:0000256" key="4">
    <source>
        <dbReference type="ARBA" id="ARBA00023004"/>
    </source>
</evidence>
<dbReference type="InterPro" id="IPR004646">
    <property type="entry name" value="Fe-S_hydro-lyase_TtdA-typ_cat"/>
</dbReference>
<dbReference type="PANTHER" id="PTHR30389">
    <property type="entry name" value="FUMARATE HYDRATASE-RELATED"/>
    <property type="match status" value="1"/>
</dbReference>
<evidence type="ECO:0000313" key="9">
    <source>
        <dbReference type="Proteomes" id="UP000501253"/>
    </source>
</evidence>
<protein>
    <submittedName>
        <fullName evidence="8">Fumarate hydratase</fullName>
        <ecNumber evidence="8">4.2.1.2</ecNumber>
    </submittedName>
</protein>
<dbReference type="GO" id="GO:0004333">
    <property type="term" value="F:fumarate hydratase activity"/>
    <property type="evidence" value="ECO:0007669"/>
    <property type="project" value="UniProtKB-EC"/>
</dbReference>
<sequence>MREIRREDLVEAVARGLAQAVRELAPGVEEALARAREEETEPLARTALSVLLENARLARETGLPLCQDTGIPVVFVRLGEEVRVCDLYGALEEGLRRGAREGYLRASVCEVLSRRNTGTNTPGVIHLEMIPGDRLEIFLLPKGCGSENMSRLSMLPPAAGLSGLKRFVVETVERAGANPCPPVVVGVGIGGDFEAAAYLAKKALLRPLGNRHPQPEVASLEEEWLAEINALGLGPLGLGGRTTALAVHIETQPSHIASLPVAVNLQCHAHRLVHLRL</sequence>
<organism evidence="8 9">
    <name type="scientific">Thermosulfurimonas marina</name>
    <dbReference type="NCBI Taxonomy" id="2047767"/>
    <lineage>
        <taxon>Bacteria</taxon>
        <taxon>Pseudomonadati</taxon>
        <taxon>Thermodesulfobacteriota</taxon>
        <taxon>Thermodesulfobacteria</taxon>
        <taxon>Thermodesulfobacteriales</taxon>
        <taxon>Thermodesulfobacteriaceae</taxon>
        <taxon>Thermosulfurimonas</taxon>
    </lineage>
</organism>
<keyword evidence="2" id="KW-0004">4Fe-4S</keyword>
<dbReference type="AlphaFoldDB" id="A0A6H1WRD3"/>
<evidence type="ECO:0000256" key="1">
    <source>
        <dbReference type="ARBA" id="ARBA00008876"/>
    </source>
</evidence>
<dbReference type="NCBIfam" id="TIGR00722">
    <property type="entry name" value="ttdA_fumA_fumB"/>
    <property type="match status" value="1"/>
</dbReference>
<dbReference type="RefSeq" id="WP_168719112.1">
    <property type="nucleotide sequence ID" value="NZ_CP042909.1"/>
</dbReference>